<keyword evidence="1" id="KW-0812">Transmembrane</keyword>
<dbReference type="HOGENOM" id="CLU_893800_0_0_10"/>
<proteinExistence type="predicted"/>
<dbReference type="STRING" id="929713.NIASO_05620"/>
<reference evidence="2 3" key="1">
    <citation type="submission" date="2013-12" db="EMBL/GenBank/DDBJ databases">
        <authorList>
            <consortium name="DOE Joint Genome Institute"/>
            <person name="Eisen J."/>
            <person name="Huntemann M."/>
            <person name="Han J."/>
            <person name="Chen A."/>
            <person name="Kyrpides N."/>
            <person name="Mavromatis K."/>
            <person name="Markowitz V."/>
            <person name="Palaniappan K."/>
            <person name="Ivanova N."/>
            <person name="Schaumberg A."/>
            <person name="Pati A."/>
            <person name="Liolios K."/>
            <person name="Nordberg H.P."/>
            <person name="Cantor M.N."/>
            <person name="Hua S.X."/>
            <person name="Woyke T."/>
        </authorList>
    </citation>
    <scope>NUCLEOTIDE SEQUENCE [LARGE SCALE GENOMIC DNA]</scope>
    <source>
        <strain evidence="3">DSM 19437</strain>
    </source>
</reference>
<feature type="transmembrane region" description="Helical" evidence="1">
    <location>
        <begin position="233"/>
        <end position="258"/>
    </location>
</feature>
<keyword evidence="3" id="KW-1185">Reference proteome</keyword>
<dbReference type="EMBL" id="CP007035">
    <property type="protein sequence ID" value="AHF17313.1"/>
    <property type="molecule type" value="Genomic_DNA"/>
</dbReference>
<dbReference type="OrthoDB" id="82955at563835"/>
<evidence type="ECO:0000256" key="1">
    <source>
        <dbReference type="SAM" id="Phobius"/>
    </source>
</evidence>
<evidence type="ECO:0000313" key="3">
    <source>
        <dbReference type="Proteomes" id="UP000003586"/>
    </source>
</evidence>
<dbReference type="Proteomes" id="UP000003586">
    <property type="component" value="Chromosome"/>
</dbReference>
<evidence type="ECO:0000313" key="2">
    <source>
        <dbReference type="EMBL" id="AHF17313.1"/>
    </source>
</evidence>
<name>W0F684_9BACT</name>
<sequence>MPAHNDSSQILLFHELLYGSSRSSRRARQCLMTDYNFTSHQLPGYLPGAMQDGVLRPDPGRSYVFRSVPDHTYSFIDRNANQLKGLKLNVPKNTQQVGPDHRAVADHTYYRKNPAVEYLSQNWIPISSLGLGITGTATEAYLKIKNYKGFKAAVQEGKFIANWNGKRVWKAGFRGNARVSSSIVASEKAAFEASYSTMKLVKSIGHAGAFAGIIISGIDAYNKGLTAEANTKFVVDVIMTGVVIVPVVGWAISGLYFITDAALTLNGNDWWHLVWEKLILPTQASLENAKKVYIESVNRGKQRNGYQYGPF</sequence>
<keyword evidence="1" id="KW-0472">Membrane</keyword>
<gene>
    <name evidence="2" type="ORF">NIASO_05620</name>
</gene>
<feature type="transmembrane region" description="Helical" evidence="1">
    <location>
        <begin position="204"/>
        <end position="221"/>
    </location>
</feature>
<dbReference type="KEGG" id="nso:NIASO_05620"/>
<protein>
    <submittedName>
        <fullName evidence="2">Uncharacterized protein</fullName>
    </submittedName>
</protein>
<accession>W0F684</accession>
<dbReference type="RefSeq" id="WP_008582913.1">
    <property type="nucleotide sequence ID" value="NZ_CP007035.1"/>
</dbReference>
<organism evidence="2 3">
    <name type="scientific">Niabella soli DSM 19437</name>
    <dbReference type="NCBI Taxonomy" id="929713"/>
    <lineage>
        <taxon>Bacteria</taxon>
        <taxon>Pseudomonadati</taxon>
        <taxon>Bacteroidota</taxon>
        <taxon>Chitinophagia</taxon>
        <taxon>Chitinophagales</taxon>
        <taxon>Chitinophagaceae</taxon>
        <taxon>Niabella</taxon>
    </lineage>
</organism>
<keyword evidence="1" id="KW-1133">Transmembrane helix</keyword>
<dbReference type="AlphaFoldDB" id="W0F684"/>